<evidence type="ECO:0000256" key="2">
    <source>
        <dbReference type="SAM" id="Phobius"/>
    </source>
</evidence>
<keyword evidence="2" id="KW-0472">Membrane</keyword>
<dbReference type="Proteomes" id="UP001213000">
    <property type="component" value="Unassembled WGS sequence"/>
</dbReference>
<dbReference type="PANTHER" id="PTHR47534:SF3">
    <property type="entry name" value="ALCOHOL DEHYDROGENASE-LIKE C-TERMINAL DOMAIN-CONTAINING PROTEIN"/>
    <property type="match status" value="1"/>
</dbReference>
<dbReference type="GO" id="GO:0016491">
    <property type="term" value="F:oxidoreductase activity"/>
    <property type="evidence" value="ECO:0007669"/>
    <property type="project" value="UniProtKB-KW"/>
</dbReference>
<comment type="caution">
    <text evidence="3">The sequence shown here is derived from an EMBL/GenBank/DDBJ whole genome shotgun (WGS) entry which is preliminary data.</text>
</comment>
<evidence type="ECO:0000313" key="4">
    <source>
        <dbReference type="Proteomes" id="UP001213000"/>
    </source>
</evidence>
<accession>A0AAD5W2P9</accession>
<dbReference type="AlphaFoldDB" id="A0AAD5W2P9"/>
<proteinExistence type="predicted"/>
<keyword evidence="1" id="KW-0560">Oxidoreductase</keyword>
<dbReference type="SUPFAM" id="SSF51735">
    <property type="entry name" value="NAD(P)-binding Rossmann-fold domains"/>
    <property type="match status" value="1"/>
</dbReference>
<reference evidence="3" key="1">
    <citation type="submission" date="2022-07" db="EMBL/GenBank/DDBJ databases">
        <title>Genome Sequence of Leucocoprinus birnbaumii.</title>
        <authorList>
            <person name="Buettner E."/>
        </authorList>
    </citation>
    <scope>NUCLEOTIDE SEQUENCE</scope>
    <source>
        <strain evidence="3">VT141</strain>
    </source>
</reference>
<feature type="transmembrane region" description="Helical" evidence="2">
    <location>
        <begin position="12"/>
        <end position="33"/>
    </location>
</feature>
<organism evidence="3 4">
    <name type="scientific">Leucocoprinus birnbaumii</name>
    <dbReference type="NCBI Taxonomy" id="56174"/>
    <lineage>
        <taxon>Eukaryota</taxon>
        <taxon>Fungi</taxon>
        <taxon>Dikarya</taxon>
        <taxon>Basidiomycota</taxon>
        <taxon>Agaricomycotina</taxon>
        <taxon>Agaricomycetes</taxon>
        <taxon>Agaricomycetidae</taxon>
        <taxon>Agaricales</taxon>
        <taxon>Agaricineae</taxon>
        <taxon>Agaricaceae</taxon>
        <taxon>Leucocoprinus</taxon>
    </lineage>
</organism>
<dbReference type="Gene3D" id="3.40.50.720">
    <property type="entry name" value="NAD(P)-binding Rossmann-like Domain"/>
    <property type="match status" value="1"/>
</dbReference>
<sequence>MQSITRHLDRRTLFNLVGGGFLFGIGDVLYNHWNAPVIEPFTKGEQPVAVFVGGTGGIGGAMAKAFGKFSNGNASIIIIGRNRAAGEDILSKLPKPQNPNVKHEFIQCDVTRMKNVRSVTQELLSRHPKINYLVMTPGFTSLNGRNETEEGLDTKLAVHYYSRWKFTNDLLPALNQAKREGEDAKVISVFSAGQGGRAYRLK</sequence>
<dbReference type="InterPro" id="IPR002347">
    <property type="entry name" value="SDR_fam"/>
</dbReference>
<dbReference type="Pfam" id="PF00106">
    <property type="entry name" value="adh_short"/>
    <property type="match status" value="1"/>
</dbReference>
<dbReference type="EMBL" id="JANIEX010000050">
    <property type="protein sequence ID" value="KAJ3575029.1"/>
    <property type="molecule type" value="Genomic_DNA"/>
</dbReference>
<keyword evidence="2" id="KW-1133">Transmembrane helix</keyword>
<dbReference type="PANTHER" id="PTHR47534">
    <property type="entry name" value="YALI0E05731P"/>
    <property type="match status" value="1"/>
</dbReference>
<evidence type="ECO:0000313" key="3">
    <source>
        <dbReference type="EMBL" id="KAJ3575029.1"/>
    </source>
</evidence>
<keyword evidence="4" id="KW-1185">Reference proteome</keyword>
<dbReference type="InterPro" id="IPR036291">
    <property type="entry name" value="NAD(P)-bd_dom_sf"/>
</dbReference>
<name>A0AAD5W2P9_9AGAR</name>
<keyword evidence="2" id="KW-0812">Transmembrane</keyword>
<evidence type="ECO:0000256" key="1">
    <source>
        <dbReference type="ARBA" id="ARBA00023002"/>
    </source>
</evidence>
<gene>
    <name evidence="3" type="ORF">NP233_g1377</name>
</gene>
<protein>
    <submittedName>
        <fullName evidence="3">Uncharacterized protein</fullName>
    </submittedName>
</protein>
<dbReference type="InterPro" id="IPR052228">
    <property type="entry name" value="Sec_Metab_Biosynth_Oxidored"/>
</dbReference>